<keyword evidence="3" id="KW-1185">Reference proteome</keyword>
<name>A0A8G0LK22_9HYPO</name>
<protein>
    <recommendedName>
        <fullName evidence="1">HNH nuclease domain-containing protein</fullName>
    </recommendedName>
</protein>
<proteinExistence type="predicted"/>
<dbReference type="Proteomes" id="UP000826661">
    <property type="component" value="Chromosome VI"/>
</dbReference>
<organism evidence="2 3">
    <name type="scientific">Trichoderma simmonsii</name>
    <dbReference type="NCBI Taxonomy" id="1491479"/>
    <lineage>
        <taxon>Eukaryota</taxon>
        <taxon>Fungi</taxon>
        <taxon>Dikarya</taxon>
        <taxon>Ascomycota</taxon>
        <taxon>Pezizomycotina</taxon>
        <taxon>Sordariomycetes</taxon>
        <taxon>Hypocreomycetidae</taxon>
        <taxon>Hypocreales</taxon>
        <taxon>Hypocreaceae</taxon>
        <taxon>Trichoderma</taxon>
    </lineage>
</organism>
<evidence type="ECO:0000313" key="2">
    <source>
        <dbReference type="EMBL" id="QYT03748.1"/>
    </source>
</evidence>
<reference evidence="2 3" key="1">
    <citation type="journal article" date="2021" name="BMC Genomics">
        <title>Telomere-to-telomere genome assembly of asparaginase-producing Trichoderma simmonsii.</title>
        <authorList>
            <person name="Chung D."/>
            <person name="Kwon Y.M."/>
            <person name="Yang Y."/>
        </authorList>
    </citation>
    <scope>NUCLEOTIDE SEQUENCE [LARGE SCALE GENOMIC DNA]</scope>
    <source>
        <strain evidence="2 3">GH-Sj1</strain>
    </source>
</reference>
<gene>
    <name evidence="2" type="ORF">H0G86_010697</name>
</gene>
<dbReference type="EMBL" id="CP075869">
    <property type="protein sequence ID" value="QYT03748.1"/>
    <property type="molecule type" value="Genomic_DNA"/>
</dbReference>
<evidence type="ECO:0000259" key="1">
    <source>
        <dbReference type="Pfam" id="PF13391"/>
    </source>
</evidence>
<feature type="domain" description="HNH nuclease" evidence="1">
    <location>
        <begin position="160"/>
        <end position="241"/>
    </location>
</feature>
<dbReference type="InterPro" id="IPR003615">
    <property type="entry name" value="HNH_nuc"/>
</dbReference>
<dbReference type="Pfam" id="PF13391">
    <property type="entry name" value="HNH_2"/>
    <property type="match status" value="1"/>
</dbReference>
<accession>A0A8G0LK22</accession>
<dbReference type="AlphaFoldDB" id="A0A8G0LK22"/>
<sequence>MDETPDISDSAILADVTAFLAQGTESQKKQLCRFLRAQSSYMYSAPDAILPAKELAVKLGIIERLHKYEFEDTFWSKPSHFSYIQLASLCLMSTETLQKFLDRKATNLYRVLYPEDCLNTLIQWKHPAASVEDGRRGLPFLSSSSREEREKCFLRDQRICVLTKAANPEVCHIMPSSISESEASISAFTSSTVVSNLLGDSGDEICHVLLRGNLGSLDKSWNMICLHPLVRMWWSECLFGLKCLGIDSNGEHSTVKIQFH</sequence>
<evidence type="ECO:0000313" key="3">
    <source>
        <dbReference type="Proteomes" id="UP000826661"/>
    </source>
</evidence>